<keyword evidence="3" id="KW-1185">Reference proteome</keyword>
<dbReference type="RefSeq" id="WP_027098564.1">
    <property type="nucleotide sequence ID" value="NZ_CABHIH010000004.1"/>
</dbReference>
<dbReference type="Pfam" id="PF18931">
    <property type="entry name" value="DUF5680"/>
    <property type="match status" value="1"/>
</dbReference>
<dbReference type="GeneID" id="42776389"/>
<evidence type="ECO:0000313" key="2">
    <source>
        <dbReference type="EMBL" id="OBY10199.1"/>
    </source>
</evidence>
<dbReference type="Proteomes" id="UP000092714">
    <property type="component" value="Unassembled WGS sequence"/>
</dbReference>
<proteinExistence type="predicted"/>
<evidence type="ECO:0000313" key="3">
    <source>
        <dbReference type="Proteomes" id="UP000092714"/>
    </source>
</evidence>
<gene>
    <name evidence="2" type="ORF">CP373A1_11905</name>
</gene>
<dbReference type="OrthoDB" id="9801008at2"/>
<protein>
    <submittedName>
        <fullName evidence="2">XRE family transcriptional regulator</fullName>
    </submittedName>
</protein>
<dbReference type="AlphaFoldDB" id="A0A174GIR0"/>
<accession>A0A174GIR0</accession>
<organism evidence="2 3">
    <name type="scientific">Clostridium paraputrificum</name>
    <dbReference type="NCBI Taxonomy" id="29363"/>
    <lineage>
        <taxon>Bacteria</taxon>
        <taxon>Bacillati</taxon>
        <taxon>Bacillota</taxon>
        <taxon>Clostridia</taxon>
        <taxon>Eubacteriales</taxon>
        <taxon>Clostridiaceae</taxon>
        <taxon>Clostridium</taxon>
    </lineage>
</organism>
<comment type="caution">
    <text evidence="2">The sequence shown here is derived from an EMBL/GenBank/DDBJ whole genome shotgun (WGS) entry which is preliminary data.</text>
</comment>
<name>A0A174GIR0_9CLOT</name>
<dbReference type="eggNOG" id="ENOG5031H8I">
    <property type="taxonomic scope" value="Bacteria"/>
</dbReference>
<reference evidence="2 3" key="1">
    <citation type="submission" date="2016-06" db="EMBL/GenBank/DDBJ databases">
        <authorList>
            <person name="Kjaerup R.B."/>
            <person name="Dalgaard T.S."/>
            <person name="Juul-Madsen H.R."/>
        </authorList>
    </citation>
    <scope>NUCLEOTIDE SEQUENCE [LARGE SCALE GENOMIC DNA]</scope>
    <source>
        <strain evidence="2 3">373-A1</strain>
    </source>
</reference>
<feature type="domain" description="DUF5680" evidence="1">
    <location>
        <begin position="47"/>
        <end position="150"/>
    </location>
</feature>
<dbReference type="EMBL" id="MAPZ01000024">
    <property type="protein sequence ID" value="OBY10199.1"/>
    <property type="molecule type" value="Genomic_DNA"/>
</dbReference>
<evidence type="ECO:0000259" key="1">
    <source>
        <dbReference type="Pfam" id="PF18931"/>
    </source>
</evidence>
<sequence>MSDLSLFKAFLVEAKKNSYNGRNKKVQSSKPNSDDFTFKKYDYYYLDSHIGKQRFIGQEVIWKDEKSYWGMNYAGKLLTNDIPSGFSDFLSEALSRVSEDAPYRGPKSFRKSDFEYQCLWKGEVDSFKGEEFISYKGSPIFKLDFHGGTIK</sequence>
<dbReference type="InterPro" id="IPR043735">
    <property type="entry name" value="DUF5680"/>
</dbReference>